<dbReference type="InterPro" id="IPR000634">
    <property type="entry name" value="Ser/Thr_deHydtase_PyrdxlP-BS"/>
</dbReference>
<dbReference type="PROSITE" id="PS00165">
    <property type="entry name" value="DEHYDRATASE_SER_THR"/>
    <property type="match status" value="1"/>
</dbReference>
<name>A0ABV7VJY9_9PROT</name>
<reference evidence="9" key="1">
    <citation type="journal article" date="2019" name="Int. J. Syst. Evol. Microbiol.">
        <title>The Global Catalogue of Microorganisms (GCM) 10K type strain sequencing project: providing services to taxonomists for standard genome sequencing and annotation.</title>
        <authorList>
            <consortium name="The Broad Institute Genomics Platform"/>
            <consortium name="The Broad Institute Genome Sequencing Center for Infectious Disease"/>
            <person name="Wu L."/>
            <person name="Ma J."/>
        </authorList>
    </citation>
    <scope>NUCLEOTIDE SEQUENCE [LARGE SCALE GENOMIC DNA]</scope>
    <source>
        <strain evidence="9">KCTC 42182</strain>
    </source>
</reference>
<evidence type="ECO:0000259" key="7">
    <source>
        <dbReference type="Pfam" id="PF00291"/>
    </source>
</evidence>
<dbReference type="PANTHER" id="PTHR43050:SF1">
    <property type="entry name" value="SERINE RACEMASE"/>
    <property type="match status" value="1"/>
</dbReference>
<dbReference type="InterPro" id="IPR001926">
    <property type="entry name" value="TrpB-like_PALP"/>
</dbReference>
<evidence type="ECO:0000256" key="2">
    <source>
        <dbReference type="ARBA" id="ARBA00001933"/>
    </source>
</evidence>
<evidence type="ECO:0000256" key="6">
    <source>
        <dbReference type="ARBA" id="ARBA00022898"/>
    </source>
</evidence>
<evidence type="ECO:0000256" key="3">
    <source>
        <dbReference type="ARBA" id="ARBA00001936"/>
    </source>
</evidence>
<accession>A0ABV7VJY9</accession>
<dbReference type="RefSeq" id="WP_379729054.1">
    <property type="nucleotide sequence ID" value="NZ_JBHRYJ010000004.1"/>
</dbReference>
<dbReference type="Pfam" id="PF00291">
    <property type="entry name" value="PALP"/>
    <property type="match status" value="1"/>
</dbReference>
<evidence type="ECO:0000256" key="4">
    <source>
        <dbReference type="ARBA" id="ARBA00001946"/>
    </source>
</evidence>
<comment type="cofactor">
    <cofactor evidence="4">
        <name>Mg(2+)</name>
        <dbReference type="ChEBI" id="CHEBI:18420"/>
    </cofactor>
</comment>
<dbReference type="SUPFAM" id="SSF53686">
    <property type="entry name" value="Tryptophan synthase beta subunit-like PLP-dependent enzymes"/>
    <property type="match status" value="1"/>
</dbReference>
<dbReference type="InterPro" id="IPR036052">
    <property type="entry name" value="TrpB-like_PALP_sf"/>
</dbReference>
<comment type="caution">
    <text evidence="8">The sequence shown here is derived from an EMBL/GenBank/DDBJ whole genome shotgun (WGS) entry which is preliminary data.</text>
</comment>
<organism evidence="8 9">
    <name type="scientific">Ferrovibrio xuzhouensis</name>
    <dbReference type="NCBI Taxonomy" id="1576914"/>
    <lineage>
        <taxon>Bacteria</taxon>
        <taxon>Pseudomonadati</taxon>
        <taxon>Pseudomonadota</taxon>
        <taxon>Alphaproteobacteria</taxon>
        <taxon>Rhodospirillales</taxon>
        <taxon>Rhodospirillaceae</taxon>
        <taxon>Ferrovibrio</taxon>
    </lineage>
</organism>
<keyword evidence="5" id="KW-0460">Magnesium</keyword>
<dbReference type="PANTHER" id="PTHR43050">
    <property type="entry name" value="SERINE / THREONINE RACEMASE FAMILY MEMBER"/>
    <property type="match status" value="1"/>
</dbReference>
<feature type="domain" description="Tryptophan synthase beta chain-like PALP" evidence="7">
    <location>
        <begin position="28"/>
        <end position="317"/>
    </location>
</feature>
<gene>
    <name evidence="8" type="ORF">ACFOOQ_18285</name>
</gene>
<keyword evidence="9" id="KW-1185">Reference proteome</keyword>
<comment type="cofactor">
    <cofactor evidence="2">
        <name>pyridoxal 5'-phosphate</name>
        <dbReference type="ChEBI" id="CHEBI:597326"/>
    </cofactor>
</comment>
<comment type="cofactor">
    <cofactor evidence="1">
        <name>Ca(2+)</name>
        <dbReference type="ChEBI" id="CHEBI:29108"/>
    </cofactor>
</comment>
<dbReference type="EMBL" id="JBHRYJ010000004">
    <property type="protein sequence ID" value="MFC3677509.1"/>
    <property type="molecule type" value="Genomic_DNA"/>
</dbReference>
<dbReference type="CDD" id="cd01562">
    <property type="entry name" value="Thr-dehyd"/>
    <property type="match status" value="1"/>
</dbReference>
<evidence type="ECO:0000256" key="1">
    <source>
        <dbReference type="ARBA" id="ARBA00001913"/>
    </source>
</evidence>
<evidence type="ECO:0000313" key="8">
    <source>
        <dbReference type="EMBL" id="MFC3677509.1"/>
    </source>
</evidence>
<dbReference type="Gene3D" id="3.40.50.1100">
    <property type="match status" value="2"/>
</dbReference>
<evidence type="ECO:0000256" key="5">
    <source>
        <dbReference type="ARBA" id="ARBA00022842"/>
    </source>
</evidence>
<comment type="cofactor">
    <cofactor evidence="3">
        <name>Mn(2+)</name>
        <dbReference type="ChEBI" id="CHEBI:29035"/>
    </cofactor>
</comment>
<proteinExistence type="predicted"/>
<sequence length="335" mass="35081">MNAPAGLPPLPTVADVEDAARRLRGVAVRTPLLESPLLNERLGGRLLVKAEPLQLTGSFKFRGAYNRISRLSPEERQRGVVAFSSGNHAQGTAYAAKICGAPAVIVMPADAPAIKIANTRAYGAEVVLYDRHKEDREAIGNRYARDRGMTLVPPFNDPYIICGQGTVGLELTAQCAERDITPDAVLAPASGGGLISGIALAVKSRLPDCSVYCAEPHGYDDIDQSLKAGRIVSHSANEPTFCDALMAPHPGDITFGVMSQQLAGAVSATDAEIETAMATAFHYLKLVVEPGGAAALASVLNGKVPCANRTVIVVASGGNVDSALYSTIISRTPPV</sequence>
<protein>
    <submittedName>
        <fullName evidence="8">Threonine/serine dehydratase</fullName>
    </submittedName>
</protein>
<dbReference type="Proteomes" id="UP001595711">
    <property type="component" value="Unassembled WGS sequence"/>
</dbReference>
<evidence type="ECO:0000313" key="9">
    <source>
        <dbReference type="Proteomes" id="UP001595711"/>
    </source>
</evidence>
<keyword evidence="6" id="KW-0663">Pyridoxal phosphate</keyword>